<dbReference type="InterPro" id="IPR003509">
    <property type="entry name" value="UPF0102_YraN-like"/>
</dbReference>
<evidence type="ECO:0000313" key="4">
    <source>
        <dbReference type="Proteomes" id="UP000177878"/>
    </source>
</evidence>
<dbReference type="EMBL" id="MFFV01000046">
    <property type="protein sequence ID" value="OGF18803.1"/>
    <property type="molecule type" value="Genomic_DNA"/>
</dbReference>
<dbReference type="SUPFAM" id="SSF52980">
    <property type="entry name" value="Restriction endonuclease-like"/>
    <property type="match status" value="1"/>
</dbReference>
<evidence type="ECO:0000256" key="1">
    <source>
        <dbReference type="ARBA" id="ARBA00006738"/>
    </source>
</evidence>
<protein>
    <recommendedName>
        <fullName evidence="2">UPF0102 protein A3I35_03530</fullName>
    </recommendedName>
</protein>
<gene>
    <name evidence="3" type="ORF">A3I35_03530</name>
</gene>
<proteinExistence type="inferred from homology"/>
<dbReference type="STRING" id="1797988.A3I35_03530"/>
<dbReference type="Proteomes" id="UP000177878">
    <property type="component" value="Unassembled WGS sequence"/>
</dbReference>
<dbReference type="AlphaFoldDB" id="A0A1F5RX49"/>
<dbReference type="Gene3D" id="3.40.1350.10">
    <property type="match status" value="1"/>
</dbReference>
<dbReference type="InterPro" id="IPR011335">
    <property type="entry name" value="Restrct_endonuc-II-like"/>
</dbReference>
<dbReference type="InterPro" id="IPR011856">
    <property type="entry name" value="tRNA_endonuc-like_dom_sf"/>
</dbReference>
<dbReference type="GO" id="GO:0003676">
    <property type="term" value="F:nucleic acid binding"/>
    <property type="evidence" value="ECO:0007669"/>
    <property type="project" value="InterPro"/>
</dbReference>
<dbReference type="PANTHER" id="PTHR34039:SF1">
    <property type="entry name" value="UPF0102 PROTEIN YRAN"/>
    <property type="match status" value="1"/>
</dbReference>
<comment type="caution">
    <text evidence="3">The sequence shown here is derived from an EMBL/GenBank/DDBJ whole genome shotgun (WGS) entry which is preliminary data.</text>
</comment>
<comment type="similarity">
    <text evidence="1 2">Belongs to the UPF0102 family.</text>
</comment>
<sequence length="119" mass="13537">MNQNQQVGAFGEKLAGEYLIRHGYKVLDANVKNSYQELDIVASQGQWLVFVEVKTRLSQAYGDGAEAMSQKKQTALKYAINKYIGAKKLWDKEPRGDLIIVAIDKYKQTAKIKHYQDIL</sequence>
<name>A0A1F5RX49_9BACT</name>
<dbReference type="PANTHER" id="PTHR34039">
    <property type="entry name" value="UPF0102 PROTEIN YRAN"/>
    <property type="match status" value="1"/>
</dbReference>
<evidence type="ECO:0000256" key="2">
    <source>
        <dbReference type="HAMAP-Rule" id="MF_00048"/>
    </source>
</evidence>
<evidence type="ECO:0000313" key="3">
    <source>
        <dbReference type="EMBL" id="OGF18803.1"/>
    </source>
</evidence>
<accession>A0A1F5RX49</accession>
<reference evidence="3 4" key="1">
    <citation type="journal article" date="2016" name="Nat. Commun.">
        <title>Thousands of microbial genomes shed light on interconnected biogeochemical processes in an aquifer system.</title>
        <authorList>
            <person name="Anantharaman K."/>
            <person name="Brown C.T."/>
            <person name="Hug L.A."/>
            <person name="Sharon I."/>
            <person name="Castelle C.J."/>
            <person name="Probst A.J."/>
            <person name="Thomas B.C."/>
            <person name="Singh A."/>
            <person name="Wilkins M.J."/>
            <person name="Karaoz U."/>
            <person name="Brodie E.L."/>
            <person name="Williams K.H."/>
            <person name="Hubbard S.S."/>
            <person name="Banfield J.F."/>
        </authorList>
    </citation>
    <scope>NUCLEOTIDE SEQUENCE [LARGE SCALE GENOMIC DNA]</scope>
</reference>
<dbReference type="CDD" id="cd20736">
    <property type="entry name" value="PoNe_Nuclease"/>
    <property type="match status" value="1"/>
</dbReference>
<dbReference type="HAMAP" id="MF_00048">
    <property type="entry name" value="UPF0102"/>
    <property type="match status" value="1"/>
</dbReference>
<dbReference type="Pfam" id="PF02021">
    <property type="entry name" value="UPF0102"/>
    <property type="match status" value="1"/>
</dbReference>
<organism evidence="3 4">
    <name type="scientific">Candidatus Falkowbacteria bacterium RIFCSPLOWO2_02_FULL_45_15</name>
    <dbReference type="NCBI Taxonomy" id="1797988"/>
    <lineage>
        <taxon>Bacteria</taxon>
        <taxon>Candidatus Falkowiibacteriota</taxon>
    </lineage>
</organism>